<dbReference type="Proteomes" id="UP000564378">
    <property type="component" value="Unassembled WGS sequence"/>
</dbReference>
<gene>
    <name evidence="3" type="ORF">H6P80_14130</name>
</gene>
<protein>
    <submittedName>
        <fullName evidence="3">Spore coat protein U domain-containing protein</fullName>
    </submittedName>
</protein>
<dbReference type="EMBL" id="JACJVJ010000002">
    <property type="protein sequence ID" value="MBC2778758.1"/>
    <property type="molecule type" value="Genomic_DNA"/>
</dbReference>
<dbReference type="InterPro" id="IPR007893">
    <property type="entry name" value="Spore_coat_U/FanG"/>
</dbReference>
<evidence type="ECO:0000259" key="2">
    <source>
        <dbReference type="Pfam" id="PF05229"/>
    </source>
</evidence>
<feature type="domain" description="Spore coat protein U/FanG" evidence="2">
    <location>
        <begin position="27"/>
        <end position="181"/>
    </location>
</feature>
<keyword evidence="4" id="KW-1185">Reference proteome</keyword>
<evidence type="ECO:0000256" key="1">
    <source>
        <dbReference type="SAM" id="SignalP"/>
    </source>
</evidence>
<evidence type="ECO:0000313" key="4">
    <source>
        <dbReference type="Proteomes" id="UP000564378"/>
    </source>
</evidence>
<dbReference type="Pfam" id="PF05229">
    <property type="entry name" value="SCPU"/>
    <property type="match status" value="1"/>
</dbReference>
<keyword evidence="3" id="KW-0946">Virion</keyword>
<dbReference type="RefSeq" id="WP_185801987.1">
    <property type="nucleotide sequence ID" value="NZ_JACJVJ010000002.1"/>
</dbReference>
<accession>A0A842HX85</accession>
<proteinExistence type="predicted"/>
<dbReference type="AlphaFoldDB" id="A0A842HX85"/>
<reference evidence="3 4" key="1">
    <citation type="submission" date="2020-08" db="EMBL/GenBank/DDBJ databases">
        <title>Draft genome sequence of Parasphingopyxis sp. GrpM-11.</title>
        <authorList>
            <person name="Oh J."/>
            <person name="Roh D.-H."/>
        </authorList>
    </citation>
    <scope>NUCLEOTIDE SEQUENCE [LARGE SCALE GENOMIC DNA]</scope>
    <source>
        <strain evidence="3 4">GrpM-11</strain>
    </source>
</reference>
<keyword evidence="3" id="KW-0167">Capsid protein</keyword>
<evidence type="ECO:0000313" key="3">
    <source>
        <dbReference type="EMBL" id="MBC2778758.1"/>
    </source>
</evidence>
<feature type="signal peptide" evidence="1">
    <location>
        <begin position="1"/>
        <end position="21"/>
    </location>
</feature>
<name>A0A842HX85_9SPHN</name>
<sequence>MKKLLAIAAASTALISAPALAGDSASDTLDVTATVQPECSLDDPNNVNFGNISIDQASGPGALLINQQFHNNFQNIWASCNYGARMTISSQNGGLLNPEPNDGPDAGDFTNVIEYRASMTATSNSAFLTTHLFTHTGGPGVSGSRVNADAFHDNASLRVYIFSGDNSLRPLAGTYTDVTTVSVGPV</sequence>
<comment type="caution">
    <text evidence="3">The sequence shown here is derived from an EMBL/GenBank/DDBJ whole genome shotgun (WGS) entry which is preliminary data.</text>
</comment>
<keyword evidence="1" id="KW-0732">Signal</keyword>
<feature type="chain" id="PRO_5032923927" evidence="1">
    <location>
        <begin position="22"/>
        <end position="186"/>
    </location>
</feature>
<organism evidence="3 4">
    <name type="scientific">Parasphingopyxis marina</name>
    <dbReference type="NCBI Taxonomy" id="2761622"/>
    <lineage>
        <taxon>Bacteria</taxon>
        <taxon>Pseudomonadati</taxon>
        <taxon>Pseudomonadota</taxon>
        <taxon>Alphaproteobacteria</taxon>
        <taxon>Sphingomonadales</taxon>
        <taxon>Sphingomonadaceae</taxon>
        <taxon>Parasphingopyxis</taxon>
    </lineage>
</organism>